<keyword evidence="6" id="KW-1133">Transmembrane helix</keyword>
<evidence type="ECO:0000256" key="5">
    <source>
        <dbReference type="ARBA" id="ARBA00022824"/>
    </source>
</evidence>
<dbReference type="EMBL" id="QZWG01000011">
    <property type="protein sequence ID" value="RZB83506.1"/>
    <property type="molecule type" value="Genomic_DNA"/>
</dbReference>
<dbReference type="PANTHER" id="PTHR32219">
    <property type="entry name" value="RNA-BINDING PROTEIN YLMH-RELATED"/>
    <property type="match status" value="1"/>
</dbReference>
<reference evidence="12 14" key="1">
    <citation type="submission" date="2018-09" db="EMBL/GenBank/DDBJ databases">
        <title>A high-quality reference genome of wild soybean provides a powerful tool to mine soybean genomes.</title>
        <authorList>
            <person name="Xie M."/>
            <person name="Chung C.Y.L."/>
            <person name="Li M.-W."/>
            <person name="Wong F.-L."/>
            <person name="Chan T.-F."/>
            <person name="Lam H.-M."/>
        </authorList>
    </citation>
    <scope>NUCLEOTIDE SEQUENCE [LARGE SCALE GENOMIC DNA]</scope>
    <source>
        <strain evidence="14">cv. W05</strain>
        <tissue evidence="12">Hypocotyl of etiolated seedlings</tissue>
    </source>
</reference>
<comment type="similarity">
    <text evidence="9">Belongs to the plant Proton pump-interactor protein family.</text>
</comment>
<evidence type="ECO:0000256" key="11">
    <source>
        <dbReference type="SAM" id="MobiDB-lite"/>
    </source>
</evidence>
<keyword evidence="3" id="KW-1003">Cell membrane</keyword>
<name>A0A445IC79_GLYSO</name>
<dbReference type="GO" id="GO:0005886">
    <property type="term" value="C:plasma membrane"/>
    <property type="evidence" value="ECO:0007669"/>
    <property type="project" value="UniProtKB-SubCell"/>
</dbReference>
<accession>A0A445IC79</accession>
<keyword evidence="5" id="KW-0256">Endoplasmic reticulum</keyword>
<keyword evidence="7 10" id="KW-0175">Coiled coil</keyword>
<keyword evidence="4" id="KW-0812">Transmembrane</keyword>
<evidence type="ECO:0000313" key="12">
    <source>
        <dbReference type="EMBL" id="RZB83505.1"/>
    </source>
</evidence>
<dbReference type="Gramene" id="XM_028333128.1">
    <property type="protein sequence ID" value="XP_028188929.1"/>
    <property type="gene ID" value="LOC114375351"/>
</dbReference>
<gene>
    <name evidence="12" type="ORF">D0Y65_032165</name>
</gene>
<dbReference type="AlphaFoldDB" id="A0A445IC79"/>
<sequence>MRKPNIMEEMESMSDPNPSLESDEQNDFFPSSEFELGPELDGRTHLIDDSGHVSKLVHRFYFVKHWPTDPYSISLIKKKESVIEKMNQDIREMNERMEEKMSERNHICFRLEHLRHWQREWRNCMDRKGKILNQLHVALDDLCFVSHSPTTTSNKTCFMGELDNHMLISLMLHGNKNFAEEKQILRNVNIQERDGASFKSLEMLKETVRCNDYLNNWQKLLREIEQFEIQCQRASGSGNAYVKGKISNSESLRKTIKDEIKHLCDDSSENKRKMIAPGIEVMHSEKELEAIDRLINSLETKLTERRQKKGQAYQSISKLKEFHDGEVIHYYQYSSLINKVHQLAKEKDVAALDEFSRSEVRKFMLEWNSNKAFREDYEKKVVQSLERRQLSSDGRRRQDKNST</sequence>
<evidence type="ECO:0000256" key="2">
    <source>
        <dbReference type="ARBA" id="ARBA00004389"/>
    </source>
</evidence>
<comment type="caution">
    <text evidence="12">The sequence shown here is derived from an EMBL/GenBank/DDBJ whole genome shotgun (WGS) entry which is preliminary data.</text>
</comment>
<evidence type="ECO:0000256" key="6">
    <source>
        <dbReference type="ARBA" id="ARBA00022989"/>
    </source>
</evidence>
<evidence type="ECO:0000256" key="7">
    <source>
        <dbReference type="ARBA" id="ARBA00023054"/>
    </source>
</evidence>
<evidence type="ECO:0000256" key="3">
    <source>
        <dbReference type="ARBA" id="ARBA00022475"/>
    </source>
</evidence>
<evidence type="ECO:0000256" key="4">
    <source>
        <dbReference type="ARBA" id="ARBA00022692"/>
    </source>
</evidence>
<feature type="coiled-coil region" evidence="10">
    <location>
        <begin position="281"/>
        <end position="308"/>
    </location>
</feature>
<proteinExistence type="inferred from homology"/>
<dbReference type="InterPro" id="IPR055282">
    <property type="entry name" value="PPI1-4"/>
</dbReference>
<evidence type="ECO:0000256" key="1">
    <source>
        <dbReference type="ARBA" id="ARBA00004162"/>
    </source>
</evidence>
<dbReference type="EMBL" id="QZWG01000011">
    <property type="protein sequence ID" value="RZB83505.1"/>
    <property type="molecule type" value="Genomic_DNA"/>
</dbReference>
<keyword evidence="14" id="KW-1185">Reference proteome</keyword>
<keyword evidence="8" id="KW-0472">Membrane</keyword>
<feature type="region of interest" description="Disordered" evidence="11">
    <location>
        <begin position="1"/>
        <end position="33"/>
    </location>
</feature>
<evidence type="ECO:0000313" key="14">
    <source>
        <dbReference type="Proteomes" id="UP000289340"/>
    </source>
</evidence>
<feature type="coiled-coil region" evidence="10">
    <location>
        <begin position="76"/>
        <end position="103"/>
    </location>
</feature>
<dbReference type="Proteomes" id="UP000289340">
    <property type="component" value="Chromosome 11"/>
</dbReference>
<dbReference type="PANTHER" id="PTHR32219:SF2">
    <property type="entry name" value="PROTON PUMP-INTERACTOR 1"/>
    <property type="match status" value="1"/>
</dbReference>
<dbReference type="GO" id="GO:0005789">
    <property type="term" value="C:endoplasmic reticulum membrane"/>
    <property type="evidence" value="ECO:0007669"/>
    <property type="project" value="UniProtKB-SubCell"/>
</dbReference>
<evidence type="ECO:0000256" key="9">
    <source>
        <dbReference type="ARBA" id="ARBA00038080"/>
    </source>
</evidence>
<evidence type="ECO:0000256" key="8">
    <source>
        <dbReference type="ARBA" id="ARBA00023136"/>
    </source>
</evidence>
<protein>
    <submittedName>
        <fullName evidence="12">Proton pump-interactor 1 isoform A</fullName>
    </submittedName>
    <submittedName>
        <fullName evidence="13">Proton pump-interactor 1 isoform B</fullName>
    </submittedName>
</protein>
<comment type="subcellular location">
    <subcellularLocation>
        <location evidence="1">Cell membrane</location>
        <topology evidence="1">Single-pass membrane protein</topology>
    </subcellularLocation>
    <subcellularLocation>
        <location evidence="2">Endoplasmic reticulum membrane</location>
        <topology evidence="2">Single-pass membrane protein</topology>
    </subcellularLocation>
</comment>
<evidence type="ECO:0000313" key="13">
    <source>
        <dbReference type="EMBL" id="RZB83506.1"/>
    </source>
</evidence>
<evidence type="ECO:0000256" key="10">
    <source>
        <dbReference type="SAM" id="Coils"/>
    </source>
</evidence>
<organism evidence="12 14">
    <name type="scientific">Glycine soja</name>
    <name type="common">Wild soybean</name>
    <dbReference type="NCBI Taxonomy" id="3848"/>
    <lineage>
        <taxon>Eukaryota</taxon>
        <taxon>Viridiplantae</taxon>
        <taxon>Streptophyta</taxon>
        <taxon>Embryophyta</taxon>
        <taxon>Tracheophyta</taxon>
        <taxon>Spermatophyta</taxon>
        <taxon>Magnoliopsida</taxon>
        <taxon>eudicotyledons</taxon>
        <taxon>Gunneridae</taxon>
        <taxon>Pentapetalae</taxon>
        <taxon>rosids</taxon>
        <taxon>fabids</taxon>
        <taxon>Fabales</taxon>
        <taxon>Fabaceae</taxon>
        <taxon>Papilionoideae</taxon>
        <taxon>50 kb inversion clade</taxon>
        <taxon>NPAAA clade</taxon>
        <taxon>indigoferoid/millettioid clade</taxon>
        <taxon>Phaseoleae</taxon>
        <taxon>Glycine</taxon>
        <taxon>Glycine subgen. Soja</taxon>
    </lineage>
</organism>